<dbReference type="AlphaFoldDB" id="A0AAJ6BQE0"/>
<evidence type="ECO:0000256" key="1">
    <source>
        <dbReference type="SAM" id="Phobius"/>
    </source>
</evidence>
<name>A0AAJ6BQE0_9SPHN</name>
<dbReference type="KEGG" id="acob:P0Y56_04810"/>
<evidence type="ECO:0000313" key="3">
    <source>
        <dbReference type="Proteomes" id="UP001218362"/>
    </source>
</evidence>
<sequence length="77" mass="8551">MLHEPDSLRFASEATIAGLWGGACFAAAALTMWADHRRTKRNDVDRAGWVPWTKLFFAFLLVGMVLMLMAVKGWAAP</sequence>
<dbReference type="EMBL" id="CP119316">
    <property type="protein sequence ID" value="WEK47618.1"/>
    <property type="molecule type" value="Genomic_DNA"/>
</dbReference>
<evidence type="ECO:0000313" key="2">
    <source>
        <dbReference type="EMBL" id="WEK47618.1"/>
    </source>
</evidence>
<dbReference type="Proteomes" id="UP001218362">
    <property type="component" value="Chromosome"/>
</dbReference>
<feature type="transmembrane region" description="Helical" evidence="1">
    <location>
        <begin position="55"/>
        <end position="75"/>
    </location>
</feature>
<gene>
    <name evidence="2" type="ORF">P0Y56_04810</name>
</gene>
<proteinExistence type="predicted"/>
<keyword evidence="1" id="KW-1133">Transmembrane helix</keyword>
<accession>A0AAJ6BQE0</accession>
<reference evidence="2" key="1">
    <citation type="submission" date="2023-03" db="EMBL/GenBank/DDBJ databases">
        <title>Andean soil-derived lignocellulolytic bacterial consortium as a source of novel taxa and putative plastic-active enzymes.</title>
        <authorList>
            <person name="Diaz-Garcia L."/>
            <person name="Chuvochina M."/>
            <person name="Feuerriegel G."/>
            <person name="Bunk B."/>
            <person name="Sproer C."/>
            <person name="Streit W.R."/>
            <person name="Rodriguez L.M."/>
            <person name="Overmann J."/>
            <person name="Jimenez D.J."/>
        </authorList>
    </citation>
    <scope>NUCLEOTIDE SEQUENCE</scope>
    <source>
        <strain evidence="2">MAG 26</strain>
    </source>
</reference>
<feature type="transmembrane region" description="Helical" evidence="1">
    <location>
        <begin position="14"/>
        <end position="34"/>
    </location>
</feature>
<protein>
    <submittedName>
        <fullName evidence="2">Uncharacterized protein</fullName>
    </submittedName>
</protein>
<keyword evidence="1" id="KW-0812">Transmembrane</keyword>
<organism evidence="2 3">
    <name type="scientific">Candidatus Andeanibacterium colombiense</name>
    <dbReference type="NCBI Taxonomy" id="3121345"/>
    <lineage>
        <taxon>Bacteria</taxon>
        <taxon>Pseudomonadati</taxon>
        <taxon>Pseudomonadota</taxon>
        <taxon>Alphaproteobacteria</taxon>
        <taxon>Sphingomonadales</taxon>
        <taxon>Sphingomonadaceae</taxon>
        <taxon>Candidatus Andeanibacterium</taxon>
    </lineage>
</organism>
<keyword evidence="1" id="KW-0472">Membrane</keyword>